<accession>A0A0J9XI87</accession>
<evidence type="ECO:0000256" key="1">
    <source>
        <dbReference type="SAM" id="MobiDB-lite"/>
    </source>
</evidence>
<protein>
    <submittedName>
        <fullName evidence="2">Uncharacterized protein</fullName>
    </submittedName>
</protein>
<evidence type="ECO:0000313" key="2">
    <source>
        <dbReference type="EMBL" id="CDO56671.1"/>
    </source>
</evidence>
<name>A0A0J9XI87_GEOCN</name>
<feature type="region of interest" description="Disordered" evidence="1">
    <location>
        <begin position="150"/>
        <end position="177"/>
    </location>
</feature>
<feature type="compositionally biased region" description="Polar residues" evidence="1">
    <location>
        <begin position="224"/>
        <end position="252"/>
    </location>
</feature>
<reference evidence="2" key="1">
    <citation type="submission" date="2014-03" db="EMBL/GenBank/DDBJ databases">
        <authorList>
            <person name="Casaregola S."/>
        </authorList>
    </citation>
    <scope>NUCLEOTIDE SEQUENCE [LARGE SCALE GENOMIC DNA]</scope>
    <source>
        <strain evidence="2">CLIB 918</strain>
    </source>
</reference>
<evidence type="ECO:0000313" key="3">
    <source>
        <dbReference type="Proteomes" id="UP000242525"/>
    </source>
</evidence>
<feature type="region of interest" description="Disordered" evidence="1">
    <location>
        <begin position="409"/>
        <end position="441"/>
    </location>
</feature>
<feature type="compositionally biased region" description="Polar residues" evidence="1">
    <location>
        <begin position="431"/>
        <end position="441"/>
    </location>
</feature>
<comment type="caution">
    <text evidence="2">The sequence shown here is derived from an EMBL/GenBank/DDBJ whole genome shotgun (WGS) entry which is preliminary data.</text>
</comment>
<feature type="region of interest" description="Disordered" evidence="1">
    <location>
        <begin position="217"/>
        <end position="255"/>
    </location>
</feature>
<dbReference type="AlphaFoldDB" id="A0A0J9XI87"/>
<proteinExistence type="predicted"/>
<sequence length="441" mass="49544">MALFINNNPATINPSGAYENSIYSSKNYSNLWSSNTNSINNTQAVQHAQQIQQVRQAQQAQQAHINQSQGHSYNRSVSTSIFETPKFTNPPQKSQFEPYNKKYQYQNCQNRNELSLPYPMPVQVPAQFTYPFSSQFEIIERAYEHLARANKSSHNNGPVRKGSHYNNNNGNNSMVQRNISQNYGNNKMNRKFSNSKYSQRAGGMPSQNYNIQSGIQSNSISRAPPQQSEHYVESTSPTFQFPPQRSQMQPEQLQMKHQRNVTMPPVFLNIQQAPDLQKQPFQNHAHHSSQHQLHTRKSSPFLRPPSSESHSVSPPKQHYFDHFHSDSLNTISFSTLSVSPASSSNETLHSYNNSGHAVGSLGIQPIGTRPESTDSISSTIVMGHKPSSSVILDDDDDEDVIEMAVTKATKGIQESEEEAKPNWPNIWASKPGTNANATVWG</sequence>
<dbReference type="Proteomes" id="UP000242525">
    <property type="component" value="Unassembled WGS sequence"/>
</dbReference>
<dbReference type="EMBL" id="CCBN010000016">
    <property type="protein sequence ID" value="CDO56671.1"/>
    <property type="molecule type" value="Genomic_DNA"/>
</dbReference>
<feature type="compositionally biased region" description="Basic residues" evidence="1">
    <location>
        <begin position="284"/>
        <end position="297"/>
    </location>
</feature>
<keyword evidence="3" id="KW-1185">Reference proteome</keyword>
<feature type="region of interest" description="Disordered" evidence="1">
    <location>
        <begin position="280"/>
        <end position="316"/>
    </location>
</feature>
<organism evidence="2 3">
    <name type="scientific">Geotrichum candidum</name>
    <name type="common">Oospora lactis</name>
    <name type="synonym">Dipodascus geotrichum</name>
    <dbReference type="NCBI Taxonomy" id="1173061"/>
    <lineage>
        <taxon>Eukaryota</taxon>
        <taxon>Fungi</taxon>
        <taxon>Dikarya</taxon>
        <taxon>Ascomycota</taxon>
        <taxon>Saccharomycotina</taxon>
        <taxon>Dipodascomycetes</taxon>
        <taxon>Dipodascales</taxon>
        <taxon>Dipodascaceae</taxon>
        <taxon>Geotrichum</taxon>
    </lineage>
</organism>
<gene>
    <name evidence="2" type="ORF">BN980_GECA16s01165g</name>
</gene>
<feature type="compositionally biased region" description="Low complexity" evidence="1">
    <location>
        <begin position="304"/>
        <end position="315"/>
    </location>
</feature>